<dbReference type="PANTHER" id="PTHR11362">
    <property type="entry name" value="PHOSPHATIDYLETHANOLAMINE-BINDING PROTEIN"/>
    <property type="match status" value="1"/>
</dbReference>
<comment type="caution">
    <text evidence="10">The sequence shown here is derived from an EMBL/GenBank/DDBJ whole genome shotgun (WGS) entry which is preliminary data.</text>
</comment>
<comment type="similarity">
    <text evidence="7">Belongs to the phosphatidylethanolamine-binding protein family. Mitochondrion-specific ribosomal protein mL38 subfamily.</text>
</comment>
<dbReference type="Proteomes" id="UP001642540">
    <property type="component" value="Unassembled WGS sequence"/>
</dbReference>
<evidence type="ECO:0000256" key="6">
    <source>
        <dbReference type="ARBA" id="ARBA00023274"/>
    </source>
</evidence>
<dbReference type="InterPro" id="IPR008914">
    <property type="entry name" value="PEBP"/>
</dbReference>
<dbReference type="PANTHER" id="PTHR11362:SF133">
    <property type="entry name" value="LARGE RIBOSOMAL SUBUNIT PROTEIN ML38"/>
    <property type="match status" value="1"/>
</dbReference>
<keyword evidence="5" id="KW-0496">Mitochondrion</keyword>
<dbReference type="CDD" id="cd00866">
    <property type="entry name" value="PEBP_euk"/>
    <property type="match status" value="1"/>
</dbReference>
<evidence type="ECO:0000256" key="1">
    <source>
        <dbReference type="ARBA" id="ARBA00004173"/>
    </source>
</evidence>
<evidence type="ECO:0000256" key="7">
    <source>
        <dbReference type="ARBA" id="ARBA00038016"/>
    </source>
</evidence>
<name>A0ABP1PM19_9HEXA</name>
<evidence type="ECO:0000256" key="3">
    <source>
        <dbReference type="ARBA" id="ARBA00022980"/>
    </source>
</evidence>
<evidence type="ECO:0000313" key="11">
    <source>
        <dbReference type="Proteomes" id="UP001642540"/>
    </source>
</evidence>
<accession>A0ABP1PM19</accession>
<keyword evidence="11" id="KW-1185">Reference proteome</keyword>
<keyword evidence="4" id="KW-0175">Coiled coil</keyword>
<proteinExistence type="inferred from homology"/>
<evidence type="ECO:0000313" key="10">
    <source>
        <dbReference type="EMBL" id="CAL8071033.1"/>
    </source>
</evidence>
<evidence type="ECO:0000256" key="4">
    <source>
        <dbReference type="ARBA" id="ARBA00023054"/>
    </source>
</evidence>
<dbReference type="InterPro" id="IPR035810">
    <property type="entry name" value="PEBP_euk"/>
</dbReference>
<gene>
    <name evidence="10" type="ORF">ODALV1_LOCUS1532</name>
</gene>
<keyword evidence="2" id="KW-0809">Transit peptide</keyword>
<sequence>MSLTLTRYLRSGLNFIDKNGIRHRWIVRGKDPEIAQNLEQRMAEWNKKDPELDFRVDIGYRYARPSRKVVISERLKIRKEVKSSMQIEKAARDRTLTAPMDGVYQEWIATSAPYQIQNTAEYYNVFDDLFGSAYFTPITMMDIRYDQGDADALVYQGNLLKPAETTKPPTVTYNGVNDALYTLVLTTPDCHLTEENAEYLHWMIGNIPGNDVSKGTEICDYLQPFPPRGLGYCRYVFVLYRQEKVIDFNQYKRPENCKNLAARTFSTYEFYRDLQDLMTPCGLAFFQSNWDSSLTDFFHNVLEMKEPWFEYDFPVHTLPPEKWIPWYKPFNLYLDKYKHPKELGKELLLEKLKEVHPFEKPPPPLKYPQIFPLPSSNPTWLNDDIKRRRERQGKWKYM</sequence>
<keyword evidence="3" id="KW-0689">Ribosomal protein</keyword>
<reference evidence="10 11" key="1">
    <citation type="submission" date="2024-08" db="EMBL/GenBank/DDBJ databases">
        <authorList>
            <person name="Cucini C."/>
            <person name="Frati F."/>
        </authorList>
    </citation>
    <scope>NUCLEOTIDE SEQUENCE [LARGE SCALE GENOMIC DNA]</scope>
</reference>
<evidence type="ECO:0000256" key="9">
    <source>
        <dbReference type="ARBA" id="ARBA00041206"/>
    </source>
</evidence>
<protein>
    <recommendedName>
        <fullName evidence="8">Large ribosomal subunit protein mL38</fullName>
    </recommendedName>
    <alternativeName>
        <fullName evidence="9">39S ribosomal protein L38, mitochondrial</fullName>
    </alternativeName>
</protein>
<dbReference type="SUPFAM" id="SSF49777">
    <property type="entry name" value="PEBP-like"/>
    <property type="match status" value="1"/>
</dbReference>
<organism evidence="10 11">
    <name type="scientific">Orchesella dallaii</name>
    <dbReference type="NCBI Taxonomy" id="48710"/>
    <lineage>
        <taxon>Eukaryota</taxon>
        <taxon>Metazoa</taxon>
        <taxon>Ecdysozoa</taxon>
        <taxon>Arthropoda</taxon>
        <taxon>Hexapoda</taxon>
        <taxon>Collembola</taxon>
        <taxon>Entomobryomorpha</taxon>
        <taxon>Entomobryoidea</taxon>
        <taxon>Orchesellidae</taxon>
        <taxon>Orchesellinae</taxon>
        <taxon>Orchesella</taxon>
    </lineage>
</organism>
<evidence type="ECO:0000256" key="8">
    <source>
        <dbReference type="ARBA" id="ARBA00039444"/>
    </source>
</evidence>
<dbReference type="InterPro" id="IPR036610">
    <property type="entry name" value="PEBP-like_sf"/>
</dbReference>
<evidence type="ECO:0000256" key="5">
    <source>
        <dbReference type="ARBA" id="ARBA00023128"/>
    </source>
</evidence>
<evidence type="ECO:0000256" key="2">
    <source>
        <dbReference type="ARBA" id="ARBA00022946"/>
    </source>
</evidence>
<dbReference type="Gene3D" id="3.90.280.10">
    <property type="entry name" value="PEBP-like"/>
    <property type="match status" value="1"/>
</dbReference>
<dbReference type="Pfam" id="PF01161">
    <property type="entry name" value="PBP"/>
    <property type="match status" value="1"/>
</dbReference>
<keyword evidence="6" id="KW-0687">Ribonucleoprotein</keyword>
<comment type="subcellular location">
    <subcellularLocation>
        <location evidence="1">Mitochondrion</location>
    </subcellularLocation>
</comment>
<dbReference type="EMBL" id="CAXLJM020000004">
    <property type="protein sequence ID" value="CAL8071033.1"/>
    <property type="molecule type" value="Genomic_DNA"/>
</dbReference>